<organism evidence="1">
    <name type="scientific">bioreactor metagenome</name>
    <dbReference type="NCBI Taxonomy" id="1076179"/>
    <lineage>
        <taxon>unclassified sequences</taxon>
        <taxon>metagenomes</taxon>
        <taxon>ecological metagenomes</taxon>
    </lineage>
</organism>
<dbReference type="EMBL" id="VSSQ01028968">
    <property type="protein sequence ID" value="MPM78882.1"/>
    <property type="molecule type" value="Genomic_DNA"/>
</dbReference>
<dbReference type="PANTHER" id="PTHR43649">
    <property type="entry name" value="ARABINOSE-BINDING PROTEIN-RELATED"/>
    <property type="match status" value="1"/>
</dbReference>
<name>A0A645CQ81_9ZZZZ</name>
<evidence type="ECO:0000313" key="1">
    <source>
        <dbReference type="EMBL" id="MPM78882.1"/>
    </source>
</evidence>
<gene>
    <name evidence="1" type="primary">lipO_5</name>
    <name evidence="1" type="ORF">SDC9_125897</name>
</gene>
<dbReference type="SUPFAM" id="SSF53850">
    <property type="entry name" value="Periplasmic binding protein-like II"/>
    <property type="match status" value="1"/>
</dbReference>
<protein>
    <submittedName>
        <fullName evidence="1">Lipoprotein LipO</fullName>
    </submittedName>
</protein>
<dbReference type="PANTHER" id="PTHR43649:SF12">
    <property type="entry name" value="DIACETYLCHITOBIOSE BINDING PROTEIN DASA"/>
    <property type="match status" value="1"/>
</dbReference>
<sequence length="404" mass="46070">MPLDDLLKTHGKDILEKMPENAWQHTMVDGKIYGIPSVYFYPVEGKDSIPNRVLWMRRDWSQKLGIKDPATLQEFTEMLRAFTYNDPDGNGKKDTLGISGYIRDGELRGLDPIFGAFGVIQHGATWSDVDGKVVYNPTKPEMKDALAYLNSLYKEGILDPEFYMLNSSQWMERVYQGKIGVWQGSWWEPEQRTTSILKNTGVAPMVGGLIKPIHAPIGPKGIKGNSASLALSEGVYFITIDAKDPSIPVKLFNWLFSPAGRDYDFGIKGVNYEVINGVRTRSTINPPEIYRRLYHLSYVPWSEEEFKLNALDEVKHDKDIFEFAWEALKISAEDAVTSAIPYYQSESLLEFGPELQKMWVEYAVKIIIGEYPLSEWETFVSLWNKNGGEQITKEMNAYYASIRK</sequence>
<accession>A0A645CQ81</accession>
<dbReference type="InterPro" id="IPR050490">
    <property type="entry name" value="Bact_solute-bd_prot1"/>
</dbReference>
<proteinExistence type="predicted"/>
<comment type="caution">
    <text evidence="1">The sequence shown here is derived from an EMBL/GenBank/DDBJ whole genome shotgun (WGS) entry which is preliminary data.</text>
</comment>
<dbReference type="AlphaFoldDB" id="A0A645CQ81"/>
<keyword evidence="1" id="KW-0449">Lipoprotein</keyword>
<dbReference type="Gene3D" id="3.40.190.10">
    <property type="entry name" value="Periplasmic binding protein-like II"/>
    <property type="match status" value="2"/>
</dbReference>
<reference evidence="1" key="1">
    <citation type="submission" date="2019-08" db="EMBL/GenBank/DDBJ databases">
        <authorList>
            <person name="Kucharzyk K."/>
            <person name="Murdoch R.W."/>
            <person name="Higgins S."/>
            <person name="Loffler F."/>
        </authorList>
    </citation>
    <scope>NUCLEOTIDE SEQUENCE</scope>
</reference>